<dbReference type="InterPro" id="IPR016181">
    <property type="entry name" value="Acyl_CoA_acyltransferase"/>
</dbReference>
<organism evidence="2 3">
    <name type="scientific">Meripilus lineatus</name>
    <dbReference type="NCBI Taxonomy" id="2056292"/>
    <lineage>
        <taxon>Eukaryota</taxon>
        <taxon>Fungi</taxon>
        <taxon>Dikarya</taxon>
        <taxon>Basidiomycota</taxon>
        <taxon>Agaricomycotina</taxon>
        <taxon>Agaricomycetes</taxon>
        <taxon>Polyporales</taxon>
        <taxon>Meripilaceae</taxon>
        <taxon>Meripilus</taxon>
    </lineage>
</organism>
<evidence type="ECO:0000259" key="1">
    <source>
        <dbReference type="Pfam" id="PF00583"/>
    </source>
</evidence>
<dbReference type="GO" id="GO:0016747">
    <property type="term" value="F:acyltransferase activity, transferring groups other than amino-acyl groups"/>
    <property type="evidence" value="ECO:0007669"/>
    <property type="project" value="InterPro"/>
</dbReference>
<dbReference type="InterPro" id="IPR000182">
    <property type="entry name" value="GNAT_dom"/>
</dbReference>
<name>A0AAD5UT88_9APHY</name>
<dbReference type="AlphaFoldDB" id="A0AAD5UT88"/>
<evidence type="ECO:0000313" key="3">
    <source>
        <dbReference type="Proteomes" id="UP001212997"/>
    </source>
</evidence>
<dbReference type="EMBL" id="JANAWD010000626">
    <property type="protein sequence ID" value="KAJ3477149.1"/>
    <property type="molecule type" value="Genomic_DNA"/>
</dbReference>
<dbReference type="SUPFAM" id="SSF55729">
    <property type="entry name" value="Acyl-CoA N-acyltransferases (Nat)"/>
    <property type="match status" value="1"/>
</dbReference>
<dbReference type="Proteomes" id="UP001212997">
    <property type="component" value="Unassembled WGS sequence"/>
</dbReference>
<sequence>MPSSTPSIVMSSYSSPGQVVEGVLRTLRASPCRSNILLPLLEKAREEELSQQTAVPNQVWIVCTSTDPAGKASIDFVLSCTQGPSKTYPIFIVPIMNCSTGTEYVRKRLAKMAHELFHKVQPGRVFSVFAPDVVTDIFCGEWAQLTGIGLAHNPVYYHAWFMRCTPASLKPSARPGLIGCQSRLATAEDASLVGDLCYQFALDSPPFVLTQWEARKEADLLIKKEEVWVCEVAMEGKRATIASIVAVTRSCKKVAAITKVYTHPDWRMKGYAENLVRHVTT</sequence>
<keyword evidence="3" id="KW-1185">Reference proteome</keyword>
<feature type="domain" description="N-acetyltransferase" evidence="1">
    <location>
        <begin position="212"/>
        <end position="279"/>
    </location>
</feature>
<dbReference type="Gene3D" id="3.40.630.30">
    <property type="match status" value="1"/>
</dbReference>
<gene>
    <name evidence="2" type="ORF">NLI96_g10663</name>
</gene>
<comment type="caution">
    <text evidence="2">The sequence shown here is derived from an EMBL/GenBank/DDBJ whole genome shotgun (WGS) entry which is preliminary data.</text>
</comment>
<protein>
    <recommendedName>
        <fullName evidence="1">N-acetyltransferase domain-containing protein</fullName>
    </recommendedName>
</protein>
<proteinExistence type="predicted"/>
<reference evidence="2" key="1">
    <citation type="submission" date="2022-07" db="EMBL/GenBank/DDBJ databases">
        <title>Genome Sequence of Physisporinus lineatus.</title>
        <authorList>
            <person name="Buettner E."/>
        </authorList>
    </citation>
    <scope>NUCLEOTIDE SEQUENCE</scope>
    <source>
        <strain evidence="2">VT162</strain>
    </source>
</reference>
<dbReference type="Pfam" id="PF00583">
    <property type="entry name" value="Acetyltransf_1"/>
    <property type="match status" value="1"/>
</dbReference>
<accession>A0AAD5UT88</accession>
<evidence type="ECO:0000313" key="2">
    <source>
        <dbReference type="EMBL" id="KAJ3477149.1"/>
    </source>
</evidence>